<evidence type="ECO:0000313" key="4">
    <source>
        <dbReference type="Proteomes" id="UP000320773"/>
    </source>
</evidence>
<reference evidence="3 4" key="1">
    <citation type="submission" date="2019-06" db="EMBL/GenBank/DDBJ databases">
        <title>Genomic Encyclopedia of Archaeal and Bacterial Type Strains, Phase II (KMG-II): from individual species to whole genera.</title>
        <authorList>
            <person name="Goeker M."/>
        </authorList>
    </citation>
    <scope>NUCLEOTIDE SEQUENCE [LARGE SCALE GENOMIC DNA]</scope>
    <source>
        <strain evidence="3 4">DSM 24789</strain>
    </source>
</reference>
<accession>A0A543FZI3</accession>
<dbReference type="InterPro" id="IPR021953">
    <property type="entry name" value="DUF3570"/>
</dbReference>
<proteinExistence type="predicted"/>
<keyword evidence="2" id="KW-0732">Signal</keyword>
<comment type="caution">
    <text evidence="3">The sequence shown here is derived from an EMBL/GenBank/DDBJ whole genome shotgun (WGS) entry which is preliminary data.</text>
</comment>
<dbReference type="Pfam" id="PF12094">
    <property type="entry name" value="DUF3570"/>
    <property type="match status" value="1"/>
</dbReference>
<gene>
    <name evidence="3" type="ORF">BC670_0016</name>
</gene>
<evidence type="ECO:0000256" key="2">
    <source>
        <dbReference type="SAM" id="SignalP"/>
    </source>
</evidence>
<feature type="compositionally biased region" description="Low complexity" evidence="1">
    <location>
        <begin position="128"/>
        <end position="139"/>
    </location>
</feature>
<organism evidence="3 4">
    <name type="scientific">Flavobacterium branchiophilum</name>
    <dbReference type="NCBI Taxonomy" id="55197"/>
    <lineage>
        <taxon>Bacteria</taxon>
        <taxon>Pseudomonadati</taxon>
        <taxon>Bacteroidota</taxon>
        <taxon>Flavobacteriia</taxon>
        <taxon>Flavobacteriales</taxon>
        <taxon>Flavobacteriaceae</taxon>
        <taxon>Flavobacterium</taxon>
    </lineage>
</organism>
<dbReference type="Proteomes" id="UP000320773">
    <property type="component" value="Unassembled WGS sequence"/>
</dbReference>
<feature type="signal peptide" evidence="2">
    <location>
        <begin position="1"/>
        <end position="28"/>
    </location>
</feature>
<dbReference type="AlphaFoldDB" id="A0A543FZI3"/>
<protein>
    <submittedName>
        <fullName evidence="3">Uncharacterized protein DUF3570</fullName>
    </submittedName>
</protein>
<dbReference type="EMBL" id="VFPJ01000001">
    <property type="protein sequence ID" value="TQM39243.1"/>
    <property type="molecule type" value="Genomic_DNA"/>
</dbReference>
<name>A0A543FZI3_9FLAO</name>
<evidence type="ECO:0000313" key="3">
    <source>
        <dbReference type="EMBL" id="TQM39243.1"/>
    </source>
</evidence>
<feature type="chain" id="PRO_5022149755" evidence="2">
    <location>
        <begin position="29"/>
        <end position="489"/>
    </location>
</feature>
<evidence type="ECO:0000256" key="1">
    <source>
        <dbReference type="SAM" id="MobiDB-lite"/>
    </source>
</evidence>
<sequence>MVKDIITTKMKIQLLALSAFFMSLMMHAQQKDSTIVFKKKVLESTEVDFISSYYAQDGSHSAVSGGIGSEKLTDIASNIVIAIPLNTDDVLTVDAGLSAYTSASSSNINPFNKTGASGAGGDDDRLDNNNGTTTPIGTPWQASSGASKSDQLISLSASYSHSTDNRNFIWNVDASVSSEYDYSSTGFGAGVTRLFNNKNSEISVKANAYLDNWKPIYATELSEYGKYGSGFYVNGYFNGITVYNQNGVATTAYLPSKFKVWDSTGRNSFASMFSFSQVVTKNLQFSIFFDVLKQEGMLSTPYQRIYFADKANFYIGNKSFIPVYESSSNTGVYRLADDIERLPNTRFKLPMGMRLNYYINEKFIFKTYYRYYQDDWDIKAHTFSAELPIKLTDAFTIYPMYRFYTQNQSKYFAPFEKHLSTETYYTSDYDLSTFQANQYGIGFDYTDLFANTKIFGLGIKNIDFRFNHYSRNDGLTANIATIAFKFTTD</sequence>
<feature type="region of interest" description="Disordered" evidence="1">
    <location>
        <begin position="111"/>
        <end position="145"/>
    </location>
</feature>